<organism evidence="2 3">
    <name type="scientific">Candidatus Gottesmanbacteria bacterium GW2011_GWA1_34_13</name>
    <dbReference type="NCBI Taxonomy" id="1618434"/>
    <lineage>
        <taxon>Bacteria</taxon>
        <taxon>Candidatus Gottesmaniibacteriota</taxon>
    </lineage>
</organism>
<dbReference type="Pfam" id="PF09992">
    <property type="entry name" value="NAGPA"/>
    <property type="match status" value="1"/>
</dbReference>
<dbReference type="AlphaFoldDB" id="A0A0G0B7Q6"/>
<name>A0A0G0B7Q6_9BACT</name>
<dbReference type="InterPro" id="IPR018711">
    <property type="entry name" value="NAGPA"/>
</dbReference>
<evidence type="ECO:0000259" key="1">
    <source>
        <dbReference type="Pfam" id="PF09992"/>
    </source>
</evidence>
<proteinExistence type="predicted"/>
<dbReference type="Proteomes" id="UP000034176">
    <property type="component" value="Unassembled WGS sequence"/>
</dbReference>
<dbReference type="EMBL" id="LBPN01000003">
    <property type="protein sequence ID" value="KKP59751.1"/>
    <property type="molecule type" value="Genomic_DNA"/>
</dbReference>
<gene>
    <name evidence="2" type="ORF">UR52_C0003G0013</name>
</gene>
<protein>
    <recommendedName>
        <fullName evidence="1">Phosphodiester glycosidase domain-containing protein</fullName>
    </recommendedName>
</protein>
<reference evidence="2 3" key="1">
    <citation type="journal article" date="2015" name="Nature">
        <title>rRNA introns, odd ribosomes, and small enigmatic genomes across a large radiation of phyla.</title>
        <authorList>
            <person name="Brown C.T."/>
            <person name="Hug L.A."/>
            <person name="Thomas B.C."/>
            <person name="Sharon I."/>
            <person name="Castelle C.J."/>
            <person name="Singh A."/>
            <person name="Wilkins M.J."/>
            <person name="Williams K.H."/>
            <person name="Banfield J.F."/>
        </authorList>
    </citation>
    <scope>NUCLEOTIDE SEQUENCE [LARGE SCALE GENOMIC DNA]</scope>
</reference>
<evidence type="ECO:0000313" key="2">
    <source>
        <dbReference type="EMBL" id="KKP59751.1"/>
    </source>
</evidence>
<accession>A0A0G0B7Q6</accession>
<feature type="domain" description="Phosphodiester glycosidase" evidence="1">
    <location>
        <begin position="87"/>
        <end position="230"/>
    </location>
</feature>
<evidence type="ECO:0000313" key="3">
    <source>
        <dbReference type="Proteomes" id="UP000034176"/>
    </source>
</evidence>
<comment type="caution">
    <text evidence="2">The sequence shown here is derived from an EMBL/GenBank/DDBJ whole genome shotgun (WGS) entry which is preliminary data.</text>
</comment>
<sequence>MINNILALISSLILSLISGISGIKQNSNITFPSPVSSNQPIIQNIQIINFSDKSYSLYWQKIESSKIKLIPNFSEKLTSQKIIQNNHCNYGANAGFYTTNNSPLGLFFANGKYINSEIHKSNFINGYLYKLTNQQIDIGNTLPNQELEFAFQSGPLFTPQTKLKIIDDKPARRILIGKNANDLYLLAITTANNPLDGPLLADVPLILTNSNIKFNQIINLDGGAASAYHAEEVNLSELAPIGSFLCGVK</sequence>